<dbReference type="AlphaFoldDB" id="A0A081DAD0"/>
<dbReference type="Gene3D" id="3.40.50.300">
    <property type="entry name" value="P-loop containing nucleotide triphosphate hydrolases"/>
    <property type="match status" value="1"/>
</dbReference>
<gene>
    <name evidence="2" type="ORF">JCM19296_1468</name>
</gene>
<dbReference type="PANTHER" id="PTHR34383:SF3">
    <property type="entry name" value="POLYPHOSPHATE:AMP PHOSPHOTRANSFERASE"/>
    <property type="match status" value="1"/>
</dbReference>
<reference evidence="2 3" key="1">
    <citation type="journal article" date="2014" name="Genome Announc.">
        <title>Draft Genome Sequences of Marine Flavobacterium Nonlabens Strains NR17, NR24, NR27, NR32, NR33, and Ara13.</title>
        <authorList>
            <person name="Nakanishi M."/>
            <person name="Meirelles P."/>
            <person name="Suzuki R."/>
            <person name="Takatani N."/>
            <person name="Mino S."/>
            <person name="Suda W."/>
            <person name="Oshima K."/>
            <person name="Hattori M."/>
            <person name="Ohkuma M."/>
            <person name="Hosokawa M."/>
            <person name="Miyashita K."/>
            <person name="Thompson F.L."/>
            <person name="Niwa A."/>
            <person name="Sawabe T."/>
            <person name="Sawabe T."/>
        </authorList>
    </citation>
    <scope>NUCLEOTIDE SEQUENCE [LARGE SCALE GENOMIC DNA]</scope>
    <source>
        <strain evidence="3">JCM19296</strain>
    </source>
</reference>
<dbReference type="Proteomes" id="UP000028980">
    <property type="component" value="Unassembled WGS sequence"/>
</dbReference>
<proteinExistence type="predicted"/>
<accession>A0A081DAD0</accession>
<dbReference type="EMBL" id="BBLG01000002">
    <property type="protein sequence ID" value="GAK75876.1"/>
    <property type="molecule type" value="Genomic_DNA"/>
</dbReference>
<dbReference type="PANTHER" id="PTHR34383">
    <property type="entry name" value="POLYPHOSPHATE:AMP PHOSPHOTRANSFERASE-RELATED"/>
    <property type="match status" value="1"/>
</dbReference>
<dbReference type="InterPro" id="IPR027417">
    <property type="entry name" value="P-loop_NTPase"/>
</dbReference>
<feature type="domain" description="Polyphosphate kinase-2-related" evidence="1">
    <location>
        <begin position="2"/>
        <end position="55"/>
    </location>
</feature>
<evidence type="ECO:0000313" key="2">
    <source>
        <dbReference type="EMBL" id="GAK75876.1"/>
    </source>
</evidence>
<name>A0A081DAD0_NONUL</name>
<organism evidence="2 3">
    <name type="scientific">Nonlabens ulvanivorans</name>
    <name type="common">Persicivirga ulvanivorans</name>
    <dbReference type="NCBI Taxonomy" id="906888"/>
    <lineage>
        <taxon>Bacteria</taxon>
        <taxon>Pseudomonadati</taxon>
        <taxon>Bacteroidota</taxon>
        <taxon>Flavobacteriia</taxon>
        <taxon>Flavobacteriales</taxon>
        <taxon>Flavobacteriaceae</taxon>
        <taxon>Nonlabens</taxon>
    </lineage>
</organism>
<sequence length="80" mass="9367">MNERALWDKYMSCYEEAISNTSTDIAPWYIIPSDDKPMARKIVCDILLQTLESKTHIVMPQLDDNDVEKIDDYIKVLENE</sequence>
<dbReference type="Pfam" id="PF03976">
    <property type="entry name" value="PPK2"/>
    <property type="match status" value="1"/>
</dbReference>
<dbReference type="InterPro" id="IPR022488">
    <property type="entry name" value="PPK2-related"/>
</dbReference>
<protein>
    <submittedName>
        <fullName evidence="2">Bll6474 protein</fullName>
    </submittedName>
</protein>
<evidence type="ECO:0000259" key="1">
    <source>
        <dbReference type="Pfam" id="PF03976"/>
    </source>
</evidence>
<evidence type="ECO:0000313" key="3">
    <source>
        <dbReference type="Proteomes" id="UP000028980"/>
    </source>
</evidence>
<comment type="caution">
    <text evidence="2">The sequence shown here is derived from an EMBL/GenBank/DDBJ whole genome shotgun (WGS) entry which is preliminary data.</text>
</comment>